<feature type="compositionally biased region" description="Basic and acidic residues" evidence="1">
    <location>
        <begin position="23"/>
        <end position="34"/>
    </location>
</feature>
<evidence type="ECO:0000313" key="2">
    <source>
        <dbReference type="EMBL" id="VDP46883.1"/>
    </source>
</evidence>
<evidence type="ECO:0000313" key="3">
    <source>
        <dbReference type="Proteomes" id="UP000269396"/>
    </source>
</evidence>
<dbReference type="AlphaFoldDB" id="A0A183P3D3"/>
<dbReference type="EMBL" id="UZAL01029241">
    <property type="protein sequence ID" value="VDP46883.1"/>
    <property type="molecule type" value="Genomic_DNA"/>
</dbReference>
<proteinExistence type="predicted"/>
<gene>
    <name evidence="2" type="ORF">SMTD_LOCUS8869</name>
</gene>
<evidence type="ECO:0000256" key="1">
    <source>
        <dbReference type="SAM" id="MobiDB-lite"/>
    </source>
</evidence>
<name>A0A183P3D3_9TREM</name>
<feature type="region of interest" description="Disordered" evidence="1">
    <location>
        <begin position="1"/>
        <end position="34"/>
    </location>
</feature>
<organism evidence="2 3">
    <name type="scientific">Schistosoma mattheei</name>
    <dbReference type="NCBI Taxonomy" id="31246"/>
    <lineage>
        <taxon>Eukaryota</taxon>
        <taxon>Metazoa</taxon>
        <taxon>Spiralia</taxon>
        <taxon>Lophotrochozoa</taxon>
        <taxon>Platyhelminthes</taxon>
        <taxon>Trematoda</taxon>
        <taxon>Digenea</taxon>
        <taxon>Strigeidida</taxon>
        <taxon>Schistosomatoidea</taxon>
        <taxon>Schistosomatidae</taxon>
        <taxon>Schistosoma</taxon>
    </lineage>
</organism>
<sequence length="34" mass="4196">MDLIGPHNREPDRSYLHQRKFRRTMEDVRTRRGA</sequence>
<accession>A0A183P3D3</accession>
<protein>
    <submittedName>
        <fullName evidence="2">Uncharacterized protein</fullName>
    </submittedName>
</protein>
<reference evidence="2 3" key="1">
    <citation type="submission" date="2018-11" db="EMBL/GenBank/DDBJ databases">
        <authorList>
            <consortium name="Pathogen Informatics"/>
        </authorList>
    </citation>
    <scope>NUCLEOTIDE SEQUENCE [LARGE SCALE GENOMIC DNA]</scope>
    <source>
        <strain>Denwood</strain>
        <strain evidence="3">Zambia</strain>
    </source>
</reference>
<feature type="non-terminal residue" evidence="2">
    <location>
        <position position="34"/>
    </location>
</feature>
<keyword evidence="3" id="KW-1185">Reference proteome</keyword>
<dbReference type="Proteomes" id="UP000269396">
    <property type="component" value="Unassembled WGS sequence"/>
</dbReference>